<dbReference type="RefSeq" id="WP_164352121.1">
    <property type="nucleotide sequence ID" value="NZ_JAABNT010000001.1"/>
</dbReference>
<dbReference type="Proteomes" id="UP000468591">
    <property type="component" value="Unassembled WGS sequence"/>
</dbReference>
<sequence>MTIPFTVWGLLTLSMATGLVAGVFLTFSDFVMKSLRATEPAGGTEAMQIINREVYRSIFMVLLIGMIPVSGAVAGFAIVFVNGPVATWLTAAGALYIIGVFVVSAGGNIPMNKRLEAMPQAGAAAQAYWPDYVRGWVRWNHVRWVTALGASICYAVSAVLIAGGA</sequence>
<organism evidence="2 3">
    <name type="scientific">Sulfitobacter sediminilitoris</name>
    <dbReference type="NCBI Taxonomy" id="2698830"/>
    <lineage>
        <taxon>Bacteria</taxon>
        <taxon>Pseudomonadati</taxon>
        <taxon>Pseudomonadota</taxon>
        <taxon>Alphaproteobacteria</taxon>
        <taxon>Rhodobacterales</taxon>
        <taxon>Roseobacteraceae</taxon>
        <taxon>Sulfitobacter</taxon>
    </lineage>
</organism>
<evidence type="ECO:0000313" key="3">
    <source>
        <dbReference type="Proteomes" id="UP000468591"/>
    </source>
</evidence>
<keyword evidence="1" id="KW-0472">Membrane</keyword>
<protein>
    <submittedName>
        <fullName evidence="2">DUF1772 domain-containing protein</fullName>
    </submittedName>
</protein>
<keyword evidence="1" id="KW-0812">Transmembrane</keyword>
<reference evidence="2 3" key="1">
    <citation type="submission" date="2020-01" db="EMBL/GenBank/DDBJ databases">
        <title>Sulfitobacter sediminilitoris sp. nov., isolated from a tidal flat.</title>
        <authorList>
            <person name="Park S."/>
            <person name="Yoon J.-H."/>
        </authorList>
    </citation>
    <scope>NUCLEOTIDE SEQUENCE [LARGE SCALE GENOMIC DNA]</scope>
    <source>
        <strain evidence="2 3">JBTF-M27</strain>
    </source>
</reference>
<feature type="transmembrane region" description="Helical" evidence="1">
    <location>
        <begin position="57"/>
        <end position="80"/>
    </location>
</feature>
<evidence type="ECO:0000256" key="1">
    <source>
        <dbReference type="SAM" id="Phobius"/>
    </source>
</evidence>
<keyword evidence="3" id="KW-1185">Reference proteome</keyword>
<dbReference type="EMBL" id="JAABNT010000001">
    <property type="protein sequence ID" value="NEK21306.1"/>
    <property type="molecule type" value="Genomic_DNA"/>
</dbReference>
<feature type="transmembrane region" description="Helical" evidence="1">
    <location>
        <begin position="144"/>
        <end position="163"/>
    </location>
</feature>
<evidence type="ECO:0000313" key="2">
    <source>
        <dbReference type="EMBL" id="NEK21306.1"/>
    </source>
</evidence>
<feature type="transmembrane region" description="Helical" evidence="1">
    <location>
        <begin position="6"/>
        <end position="27"/>
    </location>
</feature>
<dbReference type="Pfam" id="PF08592">
    <property type="entry name" value="Anthrone_oxy"/>
    <property type="match status" value="1"/>
</dbReference>
<gene>
    <name evidence="2" type="ORF">GV827_02675</name>
</gene>
<keyword evidence="1" id="KW-1133">Transmembrane helix</keyword>
<dbReference type="InterPro" id="IPR013901">
    <property type="entry name" value="Anthrone_oxy"/>
</dbReference>
<proteinExistence type="predicted"/>
<accession>A0A6P0C813</accession>
<name>A0A6P0C813_9RHOB</name>
<feature type="transmembrane region" description="Helical" evidence="1">
    <location>
        <begin position="86"/>
        <end position="109"/>
    </location>
</feature>
<dbReference type="AlphaFoldDB" id="A0A6P0C813"/>
<comment type="caution">
    <text evidence="2">The sequence shown here is derived from an EMBL/GenBank/DDBJ whole genome shotgun (WGS) entry which is preliminary data.</text>
</comment>